<proteinExistence type="inferred from homology"/>
<evidence type="ECO:0000256" key="1">
    <source>
        <dbReference type="ARBA" id="ARBA00004651"/>
    </source>
</evidence>
<dbReference type="EMBL" id="JAMWYS010000034">
    <property type="protein sequence ID" value="MCO4293250.1"/>
    <property type="molecule type" value="Genomic_DNA"/>
</dbReference>
<evidence type="ECO:0000256" key="6">
    <source>
        <dbReference type="ARBA" id="ARBA00022989"/>
    </source>
</evidence>
<keyword evidence="5 8" id="KW-0812">Transmembrane</keyword>
<dbReference type="PROSITE" id="PS51012">
    <property type="entry name" value="ABC_TM2"/>
    <property type="match status" value="1"/>
</dbReference>
<protein>
    <submittedName>
        <fullName evidence="10">ABC transporter permease</fullName>
    </submittedName>
</protein>
<evidence type="ECO:0000256" key="7">
    <source>
        <dbReference type="ARBA" id="ARBA00023136"/>
    </source>
</evidence>
<organism evidence="10 11">
    <name type="scientific">Solitalea agri</name>
    <dbReference type="NCBI Taxonomy" id="2953739"/>
    <lineage>
        <taxon>Bacteria</taxon>
        <taxon>Pseudomonadati</taxon>
        <taxon>Bacteroidota</taxon>
        <taxon>Sphingobacteriia</taxon>
        <taxon>Sphingobacteriales</taxon>
        <taxon>Sphingobacteriaceae</taxon>
        <taxon>Solitalea</taxon>
    </lineage>
</organism>
<sequence length="393" mass="44730">MINTIWKIVIREWKRVFRLPVHYWVLILMPPLLFCFYSYIYINPKLENLPIAVWDEDQSPVSRELTFLLEQTATIHITHQVNSLPELQSLIKRGAVLAAVHFPANMYHSLQTRHPATITLYTNGAALVPAKLIYKDAAQVIIMGGAGVTLQKFVKSGMNSPKAMALVQPIKLTAYTLYNADYNYQNYLAPGLITVGLQMLIIMVSVLLLNYELKTNTMVELLEISNNNAFAVIIGKTLAHIGIAWLNFILIVAVVLPLFEISVPGTTLKFFLLYNLLSLACIGIGMLVSSIFNDTMLATDIALFYTSPAFVFSGFTFPRWAMPWYDQYYSQIMPYTHFLDGFFKIYYMNLPLHYAFAEIFSLLLFIGLTFPLSIIFFRLKIKKIIANENQSMA</sequence>
<keyword evidence="7 8" id="KW-0472">Membrane</keyword>
<dbReference type="InterPro" id="IPR051449">
    <property type="entry name" value="ABC-2_transporter_component"/>
</dbReference>
<evidence type="ECO:0000256" key="5">
    <source>
        <dbReference type="ARBA" id="ARBA00022692"/>
    </source>
</evidence>
<keyword evidence="6 8" id="KW-1133">Transmembrane helix</keyword>
<keyword evidence="11" id="KW-1185">Reference proteome</keyword>
<dbReference type="InterPro" id="IPR013525">
    <property type="entry name" value="ABC2_TM"/>
</dbReference>
<dbReference type="GO" id="GO:0005886">
    <property type="term" value="C:plasma membrane"/>
    <property type="evidence" value="ECO:0007669"/>
    <property type="project" value="UniProtKB-SubCell"/>
</dbReference>
<evidence type="ECO:0000259" key="9">
    <source>
        <dbReference type="PROSITE" id="PS51012"/>
    </source>
</evidence>
<reference evidence="10" key="1">
    <citation type="submission" date="2022-06" db="EMBL/GenBank/DDBJ databases">
        <title>Solitalea sp. MAHUQ-68 isolated from rhizospheric soil.</title>
        <authorList>
            <person name="Huq M.A."/>
        </authorList>
    </citation>
    <scope>NUCLEOTIDE SEQUENCE</scope>
    <source>
        <strain evidence="10">MAHUQ-68</strain>
    </source>
</reference>
<dbReference type="Proteomes" id="UP001155182">
    <property type="component" value="Unassembled WGS sequence"/>
</dbReference>
<dbReference type="Pfam" id="PF12698">
    <property type="entry name" value="ABC2_membrane_3"/>
    <property type="match status" value="1"/>
</dbReference>
<feature type="transmembrane region" description="Helical" evidence="8">
    <location>
        <begin position="230"/>
        <end position="259"/>
    </location>
</feature>
<evidence type="ECO:0000313" key="10">
    <source>
        <dbReference type="EMBL" id="MCO4293250.1"/>
    </source>
</evidence>
<dbReference type="Gene3D" id="3.40.1710.10">
    <property type="entry name" value="abc type-2 transporter like domain"/>
    <property type="match status" value="1"/>
</dbReference>
<gene>
    <name evidence="10" type="ORF">NF867_10275</name>
</gene>
<evidence type="ECO:0000256" key="3">
    <source>
        <dbReference type="ARBA" id="ARBA00022448"/>
    </source>
</evidence>
<dbReference type="InterPro" id="IPR047817">
    <property type="entry name" value="ABC2_TM_bact-type"/>
</dbReference>
<feature type="transmembrane region" description="Helical" evidence="8">
    <location>
        <begin position="301"/>
        <end position="321"/>
    </location>
</feature>
<keyword evidence="3" id="KW-0813">Transport</keyword>
<evidence type="ECO:0000313" key="11">
    <source>
        <dbReference type="Proteomes" id="UP001155182"/>
    </source>
</evidence>
<accession>A0A9X2F2Y5</accession>
<feature type="domain" description="ABC transmembrane type-2" evidence="9">
    <location>
        <begin position="152"/>
        <end position="380"/>
    </location>
</feature>
<dbReference type="GO" id="GO:0140359">
    <property type="term" value="F:ABC-type transporter activity"/>
    <property type="evidence" value="ECO:0007669"/>
    <property type="project" value="InterPro"/>
</dbReference>
<evidence type="ECO:0000256" key="8">
    <source>
        <dbReference type="SAM" id="Phobius"/>
    </source>
</evidence>
<feature type="transmembrane region" description="Helical" evidence="8">
    <location>
        <begin position="271"/>
        <end position="289"/>
    </location>
</feature>
<evidence type="ECO:0000256" key="2">
    <source>
        <dbReference type="ARBA" id="ARBA00007783"/>
    </source>
</evidence>
<dbReference type="RefSeq" id="WP_252587760.1">
    <property type="nucleotide sequence ID" value="NZ_JAMWYS010000034.1"/>
</dbReference>
<dbReference type="AlphaFoldDB" id="A0A9X2F2Y5"/>
<feature type="transmembrane region" description="Helical" evidence="8">
    <location>
        <begin position="21"/>
        <end position="42"/>
    </location>
</feature>
<evidence type="ECO:0000256" key="4">
    <source>
        <dbReference type="ARBA" id="ARBA00022475"/>
    </source>
</evidence>
<comment type="similarity">
    <text evidence="2">Belongs to the ABC-2 integral membrane protein family.</text>
</comment>
<keyword evidence="4" id="KW-1003">Cell membrane</keyword>
<comment type="caution">
    <text evidence="10">The sequence shown here is derived from an EMBL/GenBank/DDBJ whole genome shotgun (WGS) entry which is preliminary data.</text>
</comment>
<dbReference type="PANTHER" id="PTHR30294">
    <property type="entry name" value="MEMBRANE COMPONENT OF ABC TRANSPORTER YHHJ-RELATED"/>
    <property type="match status" value="1"/>
</dbReference>
<feature type="transmembrane region" description="Helical" evidence="8">
    <location>
        <begin position="187"/>
        <end position="209"/>
    </location>
</feature>
<feature type="transmembrane region" description="Helical" evidence="8">
    <location>
        <begin position="352"/>
        <end position="377"/>
    </location>
</feature>
<comment type="subcellular location">
    <subcellularLocation>
        <location evidence="1">Cell membrane</location>
        <topology evidence="1">Multi-pass membrane protein</topology>
    </subcellularLocation>
</comment>
<dbReference type="PANTHER" id="PTHR30294:SF46">
    <property type="entry name" value="ABC TRANSPORTER PERMEASE"/>
    <property type="match status" value="1"/>
</dbReference>
<name>A0A9X2F2Y5_9SPHI</name>